<dbReference type="Proteomes" id="UP001620645">
    <property type="component" value="Unassembled WGS sequence"/>
</dbReference>
<feature type="chain" id="PRO_5044821149" evidence="1">
    <location>
        <begin position="31"/>
        <end position="70"/>
    </location>
</feature>
<dbReference type="EMBL" id="JBICCN010000174">
    <property type="protein sequence ID" value="KAL3087730.1"/>
    <property type="molecule type" value="Genomic_DNA"/>
</dbReference>
<name>A0ABD2JAV3_HETSC</name>
<evidence type="ECO:0000313" key="2">
    <source>
        <dbReference type="EMBL" id="KAL3087730.1"/>
    </source>
</evidence>
<feature type="signal peptide" evidence="1">
    <location>
        <begin position="1"/>
        <end position="30"/>
    </location>
</feature>
<evidence type="ECO:0000313" key="3">
    <source>
        <dbReference type="Proteomes" id="UP001620645"/>
    </source>
</evidence>
<evidence type="ECO:0000256" key="1">
    <source>
        <dbReference type="SAM" id="SignalP"/>
    </source>
</evidence>
<accession>A0ABD2JAV3</accession>
<sequence length="70" mass="7307">MAFKLQFVFIASVMCVALLLIVQMPGQTDAAVRPAVRRAVKLANTPAGQVALAFVPGAGPAARVAKHLVH</sequence>
<gene>
    <name evidence="2" type="ORF">niasHS_008030</name>
</gene>
<reference evidence="2 3" key="1">
    <citation type="submission" date="2024-10" db="EMBL/GenBank/DDBJ databases">
        <authorList>
            <person name="Kim D."/>
        </authorList>
    </citation>
    <scope>NUCLEOTIDE SEQUENCE [LARGE SCALE GENOMIC DNA]</scope>
    <source>
        <strain evidence="2">Taebaek</strain>
    </source>
</reference>
<keyword evidence="3" id="KW-1185">Reference proteome</keyword>
<protein>
    <submittedName>
        <fullName evidence="2">Uncharacterized protein</fullName>
    </submittedName>
</protein>
<keyword evidence="1" id="KW-0732">Signal</keyword>
<dbReference type="AlphaFoldDB" id="A0ABD2JAV3"/>
<proteinExistence type="predicted"/>
<organism evidence="2 3">
    <name type="scientific">Heterodera schachtii</name>
    <name type="common">Sugarbeet cyst nematode worm</name>
    <name type="synonym">Tylenchus schachtii</name>
    <dbReference type="NCBI Taxonomy" id="97005"/>
    <lineage>
        <taxon>Eukaryota</taxon>
        <taxon>Metazoa</taxon>
        <taxon>Ecdysozoa</taxon>
        <taxon>Nematoda</taxon>
        <taxon>Chromadorea</taxon>
        <taxon>Rhabditida</taxon>
        <taxon>Tylenchina</taxon>
        <taxon>Tylenchomorpha</taxon>
        <taxon>Tylenchoidea</taxon>
        <taxon>Heteroderidae</taxon>
        <taxon>Heteroderinae</taxon>
        <taxon>Heterodera</taxon>
    </lineage>
</organism>
<comment type="caution">
    <text evidence="2">The sequence shown here is derived from an EMBL/GenBank/DDBJ whole genome shotgun (WGS) entry which is preliminary data.</text>
</comment>